<proteinExistence type="predicted"/>
<organism evidence="2 3">
    <name type="scientific">Pyrobaculum arsenaticum</name>
    <dbReference type="NCBI Taxonomy" id="121277"/>
    <lineage>
        <taxon>Archaea</taxon>
        <taxon>Thermoproteota</taxon>
        <taxon>Thermoprotei</taxon>
        <taxon>Thermoproteales</taxon>
        <taxon>Thermoproteaceae</taxon>
        <taxon>Pyrobaculum</taxon>
    </lineage>
</organism>
<comment type="caution">
    <text evidence="2">The sequence shown here is derived from an EMBL/GenBank/DDBJ whole genome shotgun (WGS) entry which is preliminary data.</text>
</comment>
<name>A0A7L4PCA6_9CREN</name>
<reference evidence="2 3" key="1">
    <citation type="journal article" date="2020" name="Nat. Commun.">
        <title>The structures of two archaeal type IV pili illuminate evolutionary relationships.</title>
        <authorList>
            <person name="Wang F."/>
            <person name="Baquero D.P."/>
            <person name="Su Z."/>
            <person name="Beltran L.C."/>
            <person name="Prangishvili D."/>
            <person name="Krupovic M."/>
            <person name="Egelman E.H."/>
        </authorList>
    </citation>
    <scope>NUCLEOTIDE SEQUENCE [LARGE SCALE GENOMIC DNA]</scope>
    <source>
        <strain evidence="2 3">2GA</strain>
    </source>
</reference>
<accession>A0A7L4PCA6</accession>
<dbReference type="RefSeq" id="WP_011899653.1">
    <property type="nucleotide sequence ID" value="NZ_JAAVJF010000003.1"/>
</dbReference>
<gene>
    <name evidence="2" type="ORF">HC235_07245</name>
</gene>
<feature type="transmembrane region" description="Helical" evidence="1">
    <location>
        <begin position="6"/>
        <end position="29"/>
    </location>
</feature>
<dbReference type="EMBL" id="JAAVJF010000003">
    <property type="protein sequence ID" value="NYR15730.1"/>
    <property type="molecule type" value="Genomic_DNA"/>
</dbReference>
<dbReference type="GeneID" id="5055527"/>
<dbReference type="OMA" id="YIVELRC"/>
<keyword evidence="3" id="KW-1185">Reference proteome</keyword>
<protein>
    <submittedName>
        <fullName evidence="2">Uncharacterized protein</fullName>
    </submittedName>
</protein>
<evidence type="ECO:0000313" key="2">
    <source>
        <dbReference type="EMBL" id="NYR15730.1"/>
    </source>
</evidence>
<evidence type="ECO:0000256" key="1">
    <source>
        <dbReference type="SAM" id="Phobius"/>
    </source>
</evidence>
<sequence length="217" mass="23639">MTSLEVLILTAFALVIVFAALPYVVNTLYASMAPLEYRTASAYVLAFADSLEADFGMVGARKYFQLPNFVYGSFGAVNRTYIVELRCGQTYRLTWTSFSLWYNSTYLTGASRMLRGLKGGLVAEPGDALIAVNATERGVVAYPRLVLVRGQGESYLYITNATVVVSHSGFSYLSYDIQGISTQASYGACQSVVVDGVVYPVSGTLYVVVNRAMVVLR</sequence>
<evidence type="ECO:0000313" key="3">
    <source>
        <dbReference type="Proteomes" id="UP000554766"/>
    </source>
</evidence>
<dbReference type="AlphaFoldDB" id="A0A7L4PCA6"/>
<dbReference type="Proteomes" id="UP000554766">
    <property type="component" value="Unassembled WGS sequence"/>
</dbReference>
<keyword evidence="1" id="KW-1133">Transmembrane helix</keyword>
<keyword evidence="1" id="KW-0472">Membrane</keyword>
<keyword evidence="1" id="KW-0812">Transmembrane</keyword>